<protein>
    <submittedName>
        <fullName evidence="1">Uncharacterized protein</fullName>
    </submittedName>
</protein>
<accession>A0A5E4MBW3</accession>
<organism evidence="1 2">
    <name type="scientific">Cinara cedri</name>
    <dbReference type="NCBI Taxonomy" id="506608"/>
    <lineage>
        <taxon>Eukaryota</taxon>
        <taxon>Metazoa</taxon>
        <taxon>Ecdysozoa</taxon>
        <taxon>Arthropoda</taxon>
        <taxon>Hexapoda</taxon>
        <taxon>Insecta</taxon>
        <taxon>Pterygota</taxon>
        <taxon>Neoptera</taxon>
        <taxon>Paraneoptera</taxon>
        <taxon>Hemiptera</taxon>
        <taxon>Sternorrhyncha</taxon>
        <taxon>Aphidomorpha</taxon>
        <taxon>Aphidoidea</taxon>
        <taxon>Aphididae</taxon>
        <taxon>Lachninae</taxon>
        <taxon>Cinara</taxon>
    </lineage>
</organism>
<evidence type="ECO:0000313" key="1">
    <source>
        <dbReference type="EMBL" id="VVC29743.1"/>
    </source>
</evidence>
<gene>
    <name evidence="1" type="ORF">CINCED_3A004846</name>
</gene>
<dbReference type="AlphaFoldDB" id="A0A5E4MBW3"/>
<sequence>MNEIEFRKKKAAAFIIIHQLLKEKIPRQRRLWITKLFQNKLNNDSSSLLSILKFDESTGQYKNCIKSSKLSAAQHNYRQPVGSFWAVAEDFLYGSVARGGCGIRLLAKDSDIAAVDSGFKLITPSDDRLASDAAAHAEETAGRRLRKNANVAEVGHYFSGKEDCVFYESHGYGDVANVWSRARNASKRLGVSWTVDGSHNAITRVGAILRRKQRREVMRTIRESLRLKRTEALATKPDQDSSMECVAADSASTHFINAGDFTRFMNWRFIHRAWLNLMPLNGFSSWRAGDRRFRQCGYITENLSHIVDHCTRYTAFYLVKHNAIVARIKKAARTQYQVITEKQAIGVRV</sequence>
<evidence type="ECO:0000313" key="2">
    <source>
        <dbReference type="Proteomes" id="UP000325440"/>
    </source>
</evidence>
<dbReference type="Proteomes" id="UP000325440">
    <property type="component" value="Unassembled WGS sequence"/>
</dbReference>
<reference evidence="1 2" key="1">
    <citation type="submission" date="2019-08" db="EMBL/GenBank/DDBJ databases">
        <authorList>
            <person name="Alioto T."/>
            <person name="Alioto T."/>
            <person name="Gomez Garrido J."/>
        </authorList>
    </citation>
    <scope>NUCLEOTIDE SEQUENCE [LARGE SCALE GENOMIC DNA]</scope>
</reference>
<name>A0A5E4MBW3_9HEMI</name>
<proteinExistence type="predicted"/>
<dbReference type="OrthoDB" id="6435321at2759"/>
<keyword evidence="2" id="KW-1185">Reference proteome</keyword>
<dbReference type="EMBL" id="CABPRJ010000497">
    <property type="protein sequence ID" value="VVC29743.1"/>
    <property type="molecule type" value="Genomic_DNA"/>
</dbReference>